<dbReference type="RefSeq" id="WP_144753898.1">
    <property type="nucleotide sequence ID" value="NZ_VMNW02000019.1"/>
</dbReference>
<dbReference type="EMBL" id="VMNW02000019">
    <property type="protein sequence ID" value="KAA9160919.1"/>
    <property type="molecule type" value="Genomic_DNA"/>
</dbReference>
<evidence type="ECO:0000313" key="2">
    <source>
        <dbReference type="Proteomes" id="UP000319769"/>
    </source>
</evidence>
<dbReference type="Proteomes" id="UP000319769">
    <property type="component" value="Unassembled WGS sequence"/>
</dbReference>
<comment type="caution">
    <text evidence="1">The sequence shown here is derived from an EMBL/GenBank/DDBJ whole genome shotgun (WGS) entry which is preliminary data.</text>
</comment>
<organism evidence="1 2">
    <name type="scientific">Amycolatopsis acidicola</name>
    <dbReference type="NCBI Taxonomy" id="2596893"/>
    <lineage>
        <taxon>Bacteria</taxon>
        <taxon>Bacillati</taxon>
        <taxon>Actinomycetota</taxon>
        <taxon>Actinomycetes</taxon>
        <taxon>Pseudonocardiales</taxon>
        <taxon>Pseudonocardiaceae</taxon>
        <taxon>Amycolatopsis</taxon>
    </lineage>
</organism>
<evidence type="ECO:0008006" key="3">
    <source>
        <dbReference type="Google" id="ProtNLM"/>
    </source>
</evidence>
<name>A0A5N0V3A3_9PSEU</name>
<dbReference type="AlphaFoldDB" id="A0A5N0V3A3"/>
<accession>A0A5N0V3A3</accession>
<protein>
    <recommendedName>
        <fullName evidence="3">DUF3558 domain-containing protein</fullName>
    </recommendedName>
</protein>
<reference evidence="1" key="1">
    <citation type="submission" date="2019-09" db="EMBL/GenBank/DDBJ databases">
        <authorList>
            <person name="Teo W.F.A."/>
            <person name="Duangmal K."/>
        </authorList>
    </citation>
    <scope>NUCLEOTIDE SEQUENCE [LARGE SCALE GENOMIC DNA]</scope>
    <source>
        <strain evidence="1">K81G1</strain>
    </source>
</reference>
<sequence>MSERRENRDEAGSRVVDEVRAAGGCAAGTGAVSSTTELKPEGATAFCGEYKDAFNERNCVLLAARGNLMTAVSLDVSGTDAADVRRRADAAFEGVAAALARS</sequence>
<gene>
    <name evidence="1" type="ORF">FPZ12_016075</name>
</gene>
<evidence type="ECO:0000313" key="1">
    <source>
        <dbReference type="EMBL" id="KAA9160919.1"/>
    </source>
</evidence>
<proteinExistence type="predicted"/>
<keyword evidence="2" id="KW-1185">Reference proteome</keyword>